<dbReference type="Proteomes" id="UP001145021">
    <property type="component" value="Unassembled WGS sequence"/>
</dbReference>
<protein>
    <submittedName>
        <fullName evidence="2">Phosphatidylinositol kinase- protein kinase tor1</fullName>
        <ecNumber evidence="2">2.7.11.1</ecNumber>
    </submittedName>
</protein>
<name>A0A9W7XH63_9FUNG</name>
<keyword evidence="3" id="KW-1185">Reference proteome</keyword>
<dbReference type="EC" id="2.7.11.1" evidence="2"/>
<feature type="non-terminal residue" evidence="2">
    <location>
        <position position="1"/>
    </location>
</feature>
<keyword evidence="2" id="KW-0418">Kinase</keyword>
<feature type="region of interest" description="Disordered" evidence="1">
    <location>
        <begin position="481"/>
        <end position="502"/>
    </location>
</feature>
<organism evidence="2 3">
    <name type="scientific">Coemansia asiatica</name>
    <dbReference type="NCBI Taxonomy" id="1052880"/>
    <lineage>
        <taxon>Eukaryota</taxon>
        <taxon>Fungi</taxon>
        <taxon>Fungi incertae sedis</taxon>
        <taxon>Zoopagomycota</taxon>
        <taxon>Kickxellomycotina</taxon>
        <taxon>Kickxellomycetes</taxon>
        <taxon>Kickxellales</taxon>
        <taxon>Kickxellaceae</taxon>
        <taxon>Coemansia</taxon>
    </lineage>
</organism>
<feature type="compositionally biased region" description="Polar residues" evidence="1">
    <location>
        <begin position="492"/>
        <end position="502"/>
    </location>
</feature>
<sequence>MSDHLGEHIKPDLLRELRSEDSEKRANAAATLRNLISDAEAGGKRGEENPVYAELNSRLRRLLGASNTQDRLACTAILSALVDIDMLETKQKVRVMVQLGALLKTSDMVVCTEAAAVFKKVLRKRWPEALNSVEKEVNLCLEWLGNERSEVRRMTALLVLEALCQESNATLYQYATKILTSLSSPLRDSKLEMRLAAARALGACLQLVPKQDQSPRNVLLNYLFEELQRDQQLGTAEGYHASLLRCQELVQYGGMFMQAHLGQASEMALKLKDHRDPVVRKAAICLLPMLARYSPQDFTKYTVGGESLLVRSCSFLIGLARASERDRPTSFLALAHISQCCNIEFRPFLEPTTRVIRDVLAMRAKSRSSISEPDETAIAILRTIAILATAMGPALTRYMRDILDLMFTTGLSEALCDSLTIVEREVSQLQPAIQDRLLDMVSIILVGVPFRPVQPSLDGLENRMGAVSLHYANASNTYASSTASNGTSNFSMSNDRTNGMNG</sequence>
<evidence type="ECO:0000313" key="2">
    <source>
        <dbReference type="EMBL" id="KAJ1643158.1"/>
    </source>
</evidence>
<keyword evidence="2" id="KW-0808">Transferase</keyword>
<evidence type="ECO:0000313" key="3">
    <source>
        <dbReference type="Proteomes" id="UP001145021"/>
    </source>
</evidence>
<dbReference type="EMBL" id="JANBOH010000288">
    <property type="protein sequence ID" value="KAJ1643158.1"/>
    <property type="molecule type" value="Genomic_DNA"/>
</dbReference>
<dbReference type="Gene3D" id="1.25.10.10">
    <property type="entry name" value="Leucine-rich Repeat Variant"/>
    <property type="match status" value="2"/>
</dbReference>
<accession>A0A9W7XH63</accession>
<proteinExistence type="predicted"/>
<reference evidence="2" key="1">
    <citation type="submission" date="2022-07" db="EMBL/GenBank/DDBJ databases">
        <title>Phylogenomic reconstructions and comparative analyses of Kickxellomycotina fungi.</title>
        <authorList>
            <person name="Reynolds N.K."/>
            <person name="Stajich J.E."/>
            <person name="Barry K."/>
            <person name="Grigoriev I.V."/>
            <person name="Crous P."/>
            <person name="Smith M.E."/>
        </authorList>
    </citation>
    <scope>NUCLEOTIDE SEQUENCE</scope>
    <source>
        <strain evidence="2">NBRC 105413</strain>
    </source>
</reference>
<gene>
    <name evidence="2" type="primary">TOR1_1</name>
    <name evidence="2" type="ORF">LPJ64_005039</name>
</gene>
<dbReference type="AlphaFoldDB" id="A0A9W7XH63"/>
<evidence type="ECO:0000256" key="1">
    <source>
        <dbReference type="SAM" id="MobiDB-lite"/>
    </source>
</evidence>
<dbReference type="GO" id="GO:0004674">
    <property type="term" value="F:protein serine/threonine kinase activity"/>
    <property type="evidence" value="ECO:0007669"/>
    <property type="project" value="UniProtKB-EC"/>
</dbReference>
<dbReference type="InterPro" id="IPR011989">
    <property type="entry name" value="ARM-like"/>
</dbReference>
<dbReference type="SUPFAM" id="SSF48371">
    <property type="entry name" value="ARM repeat"/>
    <property type="match status" value="1"/>
</dbReference>
<feature type="compositionally biased region" description="Low complexity" evidence="1">
    <location>
        <begin position="481"/>
        <end position="491"/>
    </location>
</feature>
<comment type="caution">
    <text evidence="2">The sequence shown here is derived from an EMBL/GenBank/DDBJ whole genome shotgun (WGS) entry which is preliminary data.</text>
</comment>
<dbReference type="InterPro" id="IPR016024">
    <property type="entry name" value="ARM-type_fold"/>
</dbReference>